<proteinExistence type="predicted"/>
<gene>
    <name evidence="2" type="ORF">KSX_24480</name>
</gene>
<dbReference type="SUPFAM" id="SSF50341">
    <property type="entry name" value="CheW-like"/>
    <property type="match status" value="1"/>
</dbReference>
<organism evidence="2 3">
    <name type="scientific">Ktedonospora formicarum</name>
    <dbReference type="NCBI Taxonomy" id="2778364"/>
    <lineage>
        <taxon>Bacteria</taxon>
        <taxon>Bacillati</taxon>
        <taxon>Chloroflexota</taxon>
        <taxon>Ktedonobacteria</taxon>
        <taxon>Ktedonobacterales</taxon>
        <taxon>Ktedonobacteraceae</taxon>
        <taxon>Ktedonospora</taxon>
    </lineage>
</organism>
<feature type="domain" description="CheW-like" evidence="1">
    <location>
        <begin position="62"/>
        <end position="126"/>
    </location>
</feature>
<keyword evidence="3" id="KW-1185">Reference proteome</keyword>
<dbReference type="GO" id="GO:0007165">
    <property type="term" value="P:signal transduction"/>
    <property type="evidence" value="ECO:0007669"/>
    <property type="project" value="InterPro"/>
</dbReference>
<comment type="caution">
    <text evidence="2">The sequence shown here is derived from an EMBL/GenBank/DDBJ whole genome shotgun (WGS) entry which is preliminary data.</text>
</comment>
<dbReference type="Gene3D" id="2.40.50.180">
    <property type="entry name" value="CheA-289, Domain 4"/>
    <property type="match status" value="1"/>
</dbReference>
<dbReference type="EMBL" id="BNJF01000001">
    <property type="protein sequence ID" value="GHO44285.1"/>
    <property type="molecule type" value="Genomic_DNA"/>
</dbReference>
<protein>
    <recommendedName>
        <fullName evidence="1">CheW-like domain-containing protein</fullName>
    </recommendedName>
</protein>
<name>A0A8J3MTE6_9CHLR</name>
<accession>A0A8J3MTE6</accession>
<dbReference type="GO" id="GO:0006935">
    <property type="term" value="P:chemotaxis"/>
    <property type="evidence" value="ECO:0007669"/>
    <property type="project" value="InterPro"/>
</dbReference>
<dbReference type="Pfam" id="PF01584">
    <property type="entry name" value="CheW"/>
    <property type="match status" value="1"/>
</dbReference>
<reference evidence="2" key="1">
    <citation type="submission" date="2020-10" db="EMBL/GenBank/DDBJ databases">
        <title>Taxonomic study of unclassified bacteria belonging to the class Ktedonobacteria.</title>
        <authorList>
            <person name="Yabe S."/>
            <person name="Wang C.M."/>
            <person name="Zheng Y."/>
            <person name="Sakai Y."/>
            <person name="Cavaletti L."/>
            <person name="Monciardini P."/>
            <person name="Donadio S."/>
        </authorList>
    </citation>
    <scope>NUCLEOTIDE SEQUENCE</scope>
    <source>
        <strain evidence="2">SOSP1-1</strain>
    </source>
</reference>
<evidence type="ECO:0000259" key="1">
    <source>
        <dbReference type="Pfam" id="PF01584"/>
    </source>
</evidence>
<evidence type="ECO:0000313" key="2">
    <source>
        <dbReference type="EMBL" id="GHO44285.1"/>
    </source>
</evidence>
<sequence length="180" mass="20630">MSGPHDDNTDPNAQDLERDTQGKLDLYQLHQMEHLSNHEFWALARKIVHSSHTRIADIHEQHLECRLKNGKCVVSLEVLCEVVSPPFHFSQFPSAPAWMLGVGAWREDILPIIDFEAYLTHTPADQEGQLRAPDCFSSPVMSTLCLVYTSWMLSLFTLQRQLYKNYHLLLLSIPTCLMAQ</sequence>
<evidence type="ECO:0000313" key="3">
    <source>
        <dbReference type="Proteomes" id="UP000612362"/>
    </source>
</evidence>
<dbReference type="Proteomes" id="UP000612362">
    <property type="component" value="Unassembled WGS sequence"/>
</dbReference>
<dbReference type="InterPro" id="IPR002545">
    <property type="entry name" value="CheW-lke_dom"/>
</dbReference>
<dbReference type="AlphaFoldDB" id="A0A8J3MTE6"/>
<dbReference type="InterPro" id="IPR036061">
    <property type="entry name" value="CheW-like_dom_sf"/>
</dbReference>